<dbReference type="Proteomes" id="UP000050949">
    <property type="component" value="Unassembled WGS sequence"/>
</dbReference>
<organism evidence="1 2">
    <name type="scientific">Schleiferilactobacillus harbinensis DSM 16991</name>
    <dbReference type="NCBI Taxonomy" id="1122147"/>
    <lineage>
        <taxon>Bacteria</taxon>
        <taxon>Bacillati</taxon>
        <taxon>Bacillota</taxon>
        <taxon>Bacilli</taxon>
        <taxon>Lactobacillales</taxon>
        <taxon>Lactobacillaceae</taxon>
        <taxon>Schleiferilactobacillus</taxon>
    </lineage>
</organism>
<evidence type="ECO:0000313" key="2">
    <source>
        <dbReference type="Proteomes" id="UP000050949"/>
    </source>
</evidence>
<comment type="caution">
    <text evidence="1">The sequence shown here is derived from an EMBL/GenBank/DDBJ whole genome shotgun (WGS) entry which is preliminary data.</text>
</comment>
<dbReference type="Pfam" id="PF24727">
    <property type="entry name" value="DUF7679"/>
    <property type="match status" value="1"/>
</dbReference>
<protein>
    <submittedName>
        <fullName evidence="1">Uncharacterized protein</fullName>
    </submittedName>
</protein>
<gene>
    <name evidence="1" type="ORF">FC91_GL002665</name>
</gene>
<accession>A0A0R1XB02</accession>
<dbReference type="PATRIC" id="fig|1122147.4.peg.2747"/>
<dbReference type="InterPro" id="IPR056096">
    <property type="entry name" value="DUF7679"/>
</dbReference>
<reference evidence="1 2" key="1">
    <citation type="journal article" date="2015" name="Genome Announc.">
        <title>Expanding the biotechnology potential of lactobacilli through comparative genomics of 213 strains and associated genera.</title>
        <authorList>
            <person name="Sun Z."/>
            <person name="Harris H.M."/>
            <person name="McCann A."/>
            <person name="Guo C."/>
            <person name="Argimon S."/>
            <person name="Zhang W."/>
            <person name="Yang X."/>
            <person name="Jeffery I.B."/>
            <person name="Cooney J.C."/>
            <person name="Kagawa T.F."/>
            <person name="Liu W."/>
            <person name="Song Y."/>
            <person name="Salvetti E."/>
            <person name="Wrobel A."/>
            <person name="Rasinkangas P."/>
            <person name="Parkhill J."/>
            <person name="Rea M.C."/>
            <person name="O'Sullivan O."/>
            <person name="Ritari J."/>
            <person name="Douillard F.P."/>
            <person name="Paul Ross R."/>
            <person name="Yang R."/>
            <person name="Briner A.E."/>
            <person name="Felis G.E."/>
            <person name="de Vos W.M."/>
            <person name="Barrangou R."/>
            <person name="Klaenhammer T.R."/>
            <person name="Caufield P.W."/>
            <person name="Cui Y."/>
            <person name="Zhang H."/>
            <person name="O'Toole P.W."/>
        </authorList>
    </citation>
    <scope>NUCLEOTIDE SEQUENCE [LARGE SCALE GENOMIC DNA]</scope>
    <source>
        <strain evidence="1 2">DSM 16991</strain>
    </source>
</reference>
<sequence>MTQRNRYIAKIEGLDGHGKHRSQWMTFSNDLQGALKQYTENVGLDAATQFLRGALIVYPLGPYTDKSVPPMGLGRIVAVQRKKQGFHARPRAQFLMPQRWHGTDDQDIRDALRYVQHDYQYWTRQQIAADLAAWRHKYKLRNAFIHWPRWGMRLVTQWRIWRARRYLDWRAAQRR</sequence>
<proteinExistence type="predicted"/>
<name>A0A0R1XB02_9LACO</name>
<dbReference type="AlphaFoldDB" id="A0A0R1XB02"/>
<dbReference type="EMBL" id="AZFW01000051">
    <property type="protein sequence ID" value="KRM27320.1"/>
    <property type="molecule type" value="Genomic_DNA"/>
</dbReference>
<dbReference type="OrthoDB" id="2289677at2"/>
<dbReference type="RefSeq" id="WP_027829009.1">
    <property type="nucleotide sequence ID" value="NZ_AUEH01000037.1"/>
</dbReference>
<evidence type="ECO:0000313" key="1">
    <source>
        <dbReference type="EMBL" id="KRM27320.1"/>
    </source>
</evidence>
<dbReference type="eggNOG" id="ENOG5030AWC">
    <property type="taxonomic scope" value="Bacteria"/>
</dbReference>